<keyword evidence="3" id="KW-1185">Reference proteome</keyword>
<proteinExistence type="predicted"/>
<sequence>MKRYILILVTLMVSQCLMMSPADAVGFGYFFVVGTGTSDWEDEDATCEQDYTAEHSGFGFVLDTTVARNSLFNYQLTLGFENIEYDHDSYYKDWPNGVKLEGITMGHNFGFGVIRTPNLRIWIGPEIRMSHFEEHGNSDFDMVGFGMGPTMGFNINLGPVFTMAIKTGFIFTEYGSDSDEMVDDEALFFINGALLFRVRDTFHS</sequence>
<dbReference type="EMBL" id="JBHPBY010000531">
    <property type="protein sequence ID" value="MFC1853556.1"/>
    <property type="molecule type" value="Genomic_DNA"/>
</dbReference>
<evidence type="ECO:0000256" key="1">
    <source>
        <dbReference type="SAM" id="SignalP"/>
    </source>
</evidence>
<keyword evidence="1" id="KW-0732">Signal</keyword>
<evidence type="ECO:0000313" key="3">
    <source>
        <dbReference type="Proteomes" id="UP001594351"/>
    </source>
</evidence>
<evidence type="ECO:0008006" key="4">
    <source>
        <dbReference type="Google" id="ProtNLM"/>
    </source>
</evidence>
<protein>
    <recommendedName>
        <fullName evidence="4">Outer membrane protein beta-barrel domain-containing protein</fullName>
    </recommendedName>
</protein>
<organism evidence="2 3">
    <name type="scientific">candidate division CSSED10-310 bacterium</name>
    <dbReference type="NCBI Taxonomy" id="2855610"/>
    <lineage>
        <taxon>Bacteria</taxon>
        <taxon>Bacteria division CSSED10-310</taxon>
    </lineage>
</organism>
<reference evidence="2 3" key="1">
    <citation type="submission" date="2024-09" db="EMBL/GenBank/DDBJ databases">
        <title>Laminarin stimulates single cell rates of sulfate reduction while oxygen inhibits transcriptomic activity in coastal marine sediment.</title>
        <authorList>
            <person name="Lindsay M."/>
            <person name="Orcutt B."/>
            <person name="Emerson D."/>
            <person name="Stepanauskas R."/>
            <person name="D'Angelo T."/>
        </authorList>
    </citation>
    <scope>NUCLEOTIDE SEQUENCE [LARGE SCALE GENOMIC DNA]</scope>
    <source>
        <strain evidence="2">SAG AM-311-K15</strain>
    </source>
</reference>
<evidence type="ECO:0000313" key="2">
    <source>
        <dbReference type="EMBL" id="MFC1853556.1"/>
    </source>
</evidence>
<dbReference type="Proteomes" id="UP001594351">
    <property type="component" value="Unassembled WGS sequence"/>
</dbReference>
<feature type="signal peptide" evidence="1">
    <location>
        <begin position="1"/>
        <end position="24"/>
    </location>
</feature>
<gene>
    <name evidence="2" type="ORF">ACFL27_25495</name>
</gene>
<feature type="chain" id="PRO_5046830638" description="Outer membrane protein beta-barrel domain-containing protein" evidence="1">
    <location>
        <begin position="25"/>
        <end position="204"/>
    </location>
</feature>
<name>A0ABV6Z530_UNCC1</name>
<comment type="caution">
    <text evidence="2">The sequence shown here is derived from an EMBL/GenBank/DDBJ whole genome shotgun (WGS) entry which is preliminary data.</text>
</comment>
<accession>A0ABV6Z530</accession>